<dbReference type="PANTHER" id="PTHR11941">
    <property type="entry name" value="ENOYL-COA HYDRATASE-RELATED"/>
    <property type="match status" value="1"/>
</dbReference>
<dbReference type="EC" id="4.2.1.17" evidence="3"/>
<keyword evidence="4" id="KW-1185">Reference proteome</keyword>
<organism evidence="3 4">
    <name type="scientific">Microbacterium invictum</name>
    <dbReference type="NCBI Taxonomy" id="515415"/>
    <lineage>
        <taxon>Bacteria</taxon>
        <taxon>Bacillati</taxon>
        <taxon>Actinomycetota</taxon>
        <taxon>Actinomycetes</taxon>
        <taxon>Micrococcales</taxon>
        <taxon>Microbacteriaceae</taxon>
        <taxon>Microbacterium</taxon>
    </lineage>
</organism>
<dbReference type="GO" id="GO:0006635">
    <property type="term" value="P:fatty acid beta-oxidation"/>
    <property type="evidence" value="ECO:0007669"/>
    <property type="project" value="TreeGrafter"/>
</dbReference>
<comment type="caution">
    <text evidence="3">The sequence shown here is derived from an EMBL/GenBank/DDBJ whole genome shotgun (WGS) entry which is preliminary data.</text>
</comment>
<dbReference type="RefSeq" id="WP_206686711.1">
    <property type="nucleotide sequence ID" value="NZ_JACIFH010000001.1"/>
</dbReference>
<dbReference type="InterPro" id="IPR001753">
    <property type="entry name" value="Enoyl-CoA_hydra/iso"/>
</dbReference>
<keyword evidence="3" id="KW-0456">Lyase</keyword>
<protein>
    <submittedName>
        <fullName evidence="3">Enoyl-CoA hydratase</fullName>
        <ecNumber evidence="3">4.2.1.17</ecNumber>
    </submittedName>
</protein>
<gene>
    <name evidence="3" type="ORF">BKA10_003096</name>
</gene>
<evidence type="ECO:0000313" key="4">
    <source>
        <dbReference type="Proteomes" id="UP000549113"/>
    </source>
</evidence>
<dbReference type="EMBL" id="JACIFH010000001">
    <property type="protein sequence ID" value="MBB4141302.1"/>
    <property type="molecule type" value="Genomic_DNA"/>
</dbReference>
<dbReference type="CDD" id="cd06558">
    <property type="entry name" value="crotonase-like"/>
    <property type="match status" value="1"/>
</dbReference>
<name>A0AA40VNY8_9MICO</name>
<dbReference type="AlphaFoldDB" id="A0AA40VNY8"/>
<dbReference type="Proteomes" id="UP000549113">
    <property type="component" value="Unassembled WGS sequence"/>
</dbReference>
<dbReference type="PANTHER" id="PTHR11941:SF54">
    <property type="entry name" value="ENOYL-COA HYDRATASE, MITOCHONDRIAL"/>
    <property type="match status" value="1"/>
</dbReference>
<dbReference type="InterPro" id="IPR018376">
    <property type="entry name" value="Enoyl-CoA_hyd/isom_CS"/>
</dbReference>
<dbReference type="Gene3D" id="3.90.226.10">
    <property type="entry name" value="2-enoyl-CoA Hydratase, Chain A, domain 1"/>
    <property type="match status" value="1"/>
</dbReference>
<proteinExistence type="inferred from homology"/>
<dbReference type="GO" id="GO:0004300">
    <property type="term" value="F:enoyl-CoA hydratase activity"/>
    <property type="evidence" value="ECO:0007669"/>
    <property type="project" value="UniProtKB-EC"/>
</dbReference>
<dbReference type="SUPFAM" id="SSF52096">
    <property type="entry name" value="ClpP/crotonase"/>
    <property type="match status" value="1"/>
</dbReference>
<comment type="similarity">
    <text evidence="1 2">Belongs to the enoyl-CoA hydratase/isomerase family.</text>
</comment>
<evidence type="ECO:0000313" key="3">
    <source>
        <dbReference type="EMBL" id="MBB4141302.1"/>
    </source>
</evidence>
<dbReference type="Pfam" id="PF00378">
    <property type="entry name" value="ECH_1"/>
    <property type="match status" value="1"/>
</dbReference>
<dbReference type="InterPro" id="IPR029045">
    <property type="entry name" value="ClpP/crotonase-like_dom_sf"/>
</dbReference>
<dbReference type="PROSITE" id="PS00166">
    <property type="entry name" value="ENOYL_COA_HYDRATASE"/>
    <property type="match status" value="1"/>
</dbReference>
<evidence type="ECO:0000256" key="2">
    <source>
        <dbReference type="RuleBase" id="RU003707"/>
    </source>
</evidence>
<sequence length="261" mass="27631">MSEHEIPELVRVDVRDRIAVITLTNERRRNSLTVAMVDQFIAAVDAAEANDGIGAIVITGAGEAFCAGADLRHLVGAASADGRAEESLRSIYAAFQRLHACALPTIAAVNGPAVGAGMNLALVCDVLLAAEEALFATRFLELGLHPGGGHTWLLSRLVGPQAANALVLLGEDVDGERARELGLVFECVPGDQLMPRALELAAKACVAPRGVAERAKASIREAAAFTDYGPAIENEITKQLWSAQQDEFQSRIAARMAPSKR</sequence>
<evidence type="ECO:0000256" key="1">
    <source>
        <dbReference type="ARBA" id="ARBA00005254"/>
    </source>
</evidence>
<accession>A0AA40VNY8</accession>
<reference evidence="3 4" key="1">
    <citation type="submission" date="2020-08" db="EMBL/GenBank/DDBJ databases">
        <title>Sequencing the genomes of 1000 actinobacteria strains.</title>
        <authorList>
            <person name="Klenk H.-P."/>
        </authorList>
    </citation>
    <scope>NUCLEOTIDE SEQUENCE [LARGE SCALE GENOMIC DNA]</scope>
    <source>
        <strain evidence="3 4">DSM 19600</strain>
    </source>
</reference>